<organism evidence="10 11">
    <name type="scientific">Thermonema lapsum</name>
    <dbReference type="NCBI Taxonomy" id="28195"/>
    <lineage>
        <taxon>Bacteria</taxon>
        <taxon>Pseudomonadati</taxon>
        <taxon>Bacteroidota</taxon>
        <taxon>Cytophagia</taxon>
        <taxon>Cytophagales</taxon>
        <taxon>Thermonemataceae</taxon>
        <taxon>Thermonema</taxon>
    </lineage>
</organism>
<evidence type="ECO:0000256" key="6">
    <source>
        <dbReference type="ARBA" id="ARBA00049183"/>
    </source>
</evidence>
<dbReference type="Proteomes" id="UP000537126">
    <property type="component" value="Unassembled WGS sequence"/>
</dbReference>
<comment type="similarity">
    <text evidence="8">Belongs to the glycosyltransferase group 1 family.</text>
</comment>
<evidence type="ECO:0000313" key="11">
    <source>
        <dbReference type="Proteomes" id="UP000537126"/>
    </source>
</evidence>
<keyword evidence="8" id="KW-0472">Membrane</keyword>
<evidence type="ECO:0000256" key="5">
    <source>
        <dbReference type="ARBA" id="ARBA00031445"/>
    </source>
</evidence>
<name>A0A846MND8_9BACT</name>
<dbReference type="GO" id="GO:0009245">
    <property type="term" value="P:lipid A biosynthetic process"/>
    <property type="evidence" value="ECO:0007669"/>
    <property type="project" value="TreeGrafter"/>
</dbReference>
<dbReference type="RefSeq" id="WP_166918364.1">
    <property type="nucleotide sequence ID" value="NZ_JAASRN010000001.1"/>
</dbReference>
<dbReference type="EC" id="2.4.99.12" evidence="2 8"/>
<evidence type="ECO:0000256" key="2">
    <source>
        <dbReference type="ARBA" id="ARBA00012621"/>
    </source>
</evidence>
<dbReference type="Gene3D" id="3.40.50.11720">
    <property type="entry name" value="3-Deoxy-D-manno-octulosonic-acid transferase, N-terminal domain"/>
    <property type="match status" value="1"/>
</dbReference>
<dbReference type="InterPro" id="IPR039901">
    <property type="entry name" value="Kdotransferase"/>
</dbReference>
<dbReference type="GO" id="GO:0009244">
    <property type="term" value="P:lipopolysaccharide core region biosynthetic process"/>
    <property type="evidence" value="ECO:0007669"/>
    <property type="project" value="UniProtKB-UniRule"/>
</dbReference>
<evidence type="ECO:0000256" key="4">
    <source>
        <dbReference type="ARBA" id="ARBA00022679"/>
    </source>
</evidence>
<keyword evidence="10" id="KW-0328">Glycosyltransferase</keyword>
<keyword evidence="8" id="KW-0448">Lipopolysaccharide biosynthesis</keyword>
<dbReference type="Gene3D" id="3.40.50.2000">
    <property type="entry name" value="Glycogen Phosphorylase B"/>
    <property type="match status" value="1"/>
</dbReference>
<evidence type="ECO:0000259" key="9">
    <source>
        <dbReference type="Pfam" id="PF04413"/>
    </source>
</evidence>
<feature type="active site" description="Proton acceptor" evidence="7">
    <location>
        <position position="63"/>
    </location>
</feature>
<comment type="pathway">
    <text evidence="1 8">Bacterial outer membrane biogenesis; LPS core biosynthesis.</text>
</comment>
<evidence type="ECO:0000256" key="1">
    <source>
        <dbReference type="ARBA" id="ARBA00004713"/>
    </source>
</evidence>
<dbReference type="InterPro" id="IPR007507">
    <property type="entry name" value="Glycos_transf_N"/>
</dbReference>
<evidence type="ECO:0000256" key="8">
    <source>
        <dbReference type="RuleBase" id="RU365103"/>
    </source>
</evidence>
<protein>
    <recommendedName>
        <fullName evidence="3 8">3-deoxy-D-manno-octulosonic acid transferase</fullName>
        <shortName evidence="8">Kdo transferase</shortName>
        <ecNumber evidence="2 8">2.4.99.12</ecNumber>
    </recommendedName>
    <alternativeName>
        <fullName evidence="5 8">Lipid IV(A) 3-deoxy-D-manno-octulosonic acid transferase</fullName>
    </alternativeName>
</protein>
<dbReference type="EMBL" id="JAASRN010000001">
    <property type="protein sequence ID" value="NIK73088.1"/>
    <property type="molecule type" value="Genomic_DNA"/>
</dbReference>
<dbReference type="GO" id="GO:0043842">
    <property type="term" value="F:Kdo transferase activity"/>
    <property type="evidence" value="ECO:0007669"/>
    <property type="project" value="UniProtKB-EC"/>
</dbReference>
<keyword evidence="11" id="KW-1185">Reference proteome</keyword>
<sequence length="427" mass="49190">MKRIYLLLYDAAWQLTGLLLPVAARLNDKMKRFVEGRQDALNNTAWRDFNRPLAWFHVSSLGEFEQARPLMEAFHAQYPHYQILLTFFSPSGYEVRKDYQGANHVAYLPYDTPKNSRLWYDTYQPSIVFWAKYDYWYHFLTEARRRKLPLILFSALFRPEQVFFKPWGSLHRAMLHAFTHIFVQDVQSKQLLKHHLGIEAQVTGDTRIDRVCAIAAQRSSLPEIERFIGDKTCWIVGSAWKEDIQVIVPYLQSHQGKQQVILAPHDISEPMLKSIEEMLPVASIRYSQWKNLASETRTHRPEVLIIDCIGMLASLYAYGKVAFVGGAFKQGLHNILEAAVYGVPVLFGAPHYKKFREAIELIAAGGAFAVRNAREFEQCMNKLLSEEDTYRQAAQAAHHYVQRNSGATASILNSIRHCLTEQNQPQS</sequence>
<evidence type="ECO:0000256" key="3">
    <source>
        <dbReference type="ARBA" id="ARBA00019077"/>
    </source>
</evidence>
<dbReference type="Pfam" id="PF04413">
    <property type="entry name" value="Glycos_transf_N"/>
    <property type="match status" value="1"/>
</dbReference>
<comment type="catalytic activity">
    <reaction evidence="6 8">
        <text>lipid IVA (E. coli) + CMP-3-deoxy-beta-D-manno-octulosonate = alpha-Kdo-(2-&gt;6)-lipid IVA (E. coli) + CMP + H(+)</text>
        <dbReference type="Rhea" id="RHEA:28066"/>
        <dbReference type="ChEBI" id="CHEBI:15378"/>
        <dbReference type="ChEBI" id="CHEBI:58603"/>
        <dbReference type="ChEBI" id="CHEBI:60364"/>
        <dbReference type="ChEBI" id="CHEBI:60377"/>
        <dbReference type="ChEBI" id="CHEBI:85987"/>
        <dbReference type="EC" id="2.4.99.12"/>
    </reaction>
</comment>
<evidence type="ECO:0000256" key="7">
    <source>
        <dbReference type="PIRSR" id="PIRSR639901-1"/>
    </source>
</evidence>
<dbReference type="PANTHER" id="PTHR42755:SF1">
    <property type="entry name" value="3-DEOXY-D-MANNO-OCTULOSONIC ACID TRANSFERASE, MITOCHONDRIAL-RELATED"/>
    <property type="match status" value="1"/>
</dbReference>
<comment type="subcellular location">
    <subcellularLocation>
        <location evidence="8">Cell membrane</location>
    </subcellularLocation>
</comment>
<comment type="caution">
    <text evidence="10">The sequence shown here is derived from an EMBL/GenBank/DDBJ whole genome shotgun (WGS) entry which is preliminary data.</text>
</comment>
<dbReference type="GO" id="GO:0005886">
    <property type="term" value="C:plasma membrane"/>
    <property type="evidence" value="ECO:0007669"/>
    <property type="project" value="UniProtKB-SubCell"/>
</dbReference>
<reference evidence="10 11" key="1">
    <citation type="submission" date="2020-03" db="EMBL/GenBank/DDBJ databases">
        <title>Genomic Encyclopedia of Type Strains, Phase IV (KMG-IV): sequencing the most valuable type-strain genomes for metagenomic binning, comparative biology and taxonomic classification.</title>
        <authorList>
            <person name="Goeker M."/>
        </authorList>
    </citation>
    <scope>NUCLEOTIDE SEQUENCE [LARGE SCALE GENOMIC DNA]</scope>
    <source>
        <strain evidence="10 11">DSM 5718</strain>
    </source>
</reference>
<dbReference type="UniPathway" id="UPA00958"/>
<evidence type="ECO:0000313" key="10">
    <source>
        <dbReference type="EMBL" id="NIK73088.1"/>
    </source>
</evidence>
<comment type="function">
    <text evidence="8">Involved in lipopolysaccharide (LPS) biosynthesis. Catalyzes the transfer of 3-deoxy-D-manno-octulosonate (Kdo) residue(s) from CMP-Kdo to lipid IV(A), the tetraacyldisaccharide-1,4'-bisphosphate precursor of lipid A.</text>
</comment>
<feature type="domain" description="3-deoxy-D-manno-octulosonic-acid transferase N-terminal" evidence="9">
    <location>
        <begin position="50"/>
        <end position="209"/>
    </location>
</feature>
<dbReference type="PANTHER" id="PTHR42755">
    <property type="entry name" value="3-DEOXY-MANNO-OCTULOSONATE CYTIDYLYLTRANSFERASE"/>
    <property type="match status" value="1"/>
</dbReference>
<keyword evidence="4 8" id="KW-0808">Transferase</keyword>
<dbReference type="InterPro" id="IPR038107">
    <property type="entry name" value="Glycos_transf_N_sf"/>
</dbReference>
<keyword evidence="8" id="KW-1003">Cell membrane</keyword>
<accession>A0A846MND8</accession>
<proteinExistence type="inferred from homology"/>
<dbReference type="SUPFAM" id="SSF53756">
    <property type="entry name" value="UDP-Glycosyltransferase/glycogen phosphorylase"/>
    <property type="match status" value="1"/>
</dbReference>
<dbReference type="AlphaFoldDB" id="A0A846MND8"/>
<gene>
    <name evidence="10" type="ORF">FHS56_000574</name>
</gene>